<evidence type="ECO:0000259" key="1">
    <source>
        <dbReference type="Pfam" id="PF01408"/>
    </source>
</evidence>
<dbReference type="GO" id="GO:0006281">
    <property type="term" value="P:DNA repair"/>
    <property type="evidence" value="ECO:0007669"/>
    <property type="project" value="TreeGrafter"/>
</dbReference>
<dbReference type="Gene3D" id="3.30.360.10">
    <property type="entry name" value="Dihydrodipicolinate Reductase, domain 2"/>
    <property type="match status" value="1"/>
</dbReference>
<dbReference type="RefSeq" id="WP_369172963.1">
    <property type="nucleotide sequence ID" value="NZ_CP163439.1"/>
</dbReference>
<dbReference type="AlphaFoldDB" id="A0AB39Q4N9"/>
<dbReference type="GO" id="GO:0000166">
    <property type="term" value="F:nucleotide binding"/>
    <property type="evidence" value="ECO:0007669"/>
    <property type="project" value="InterPro"/>
</dbReference>
<dbReference type="SFLD" id="SFLDG01129">
    <property type="entry name" value="C1.5:_HAD__Beta-PGM__Phosphata"/>
    <property type="match status" value="1"/>
</dbReference>
<dbReference type="InterPro" id="IPR041492">
    <property type="entry name" value="HAD_2"/>
</dbReference>
<dbReference type="SUPFAM" id="SSF56784">
    <property type="entry name" value="HAD-like"/>
    <property type="match status" value="1"/>
</dbReference>
<dbReference type="InterPro" id="IPR000683">
    <property type="entry name" value="Gfo/Idh/MocA-like_OxRdtase_N"/>
</dbReference>
<dbReference type="InterPro" id="IPR023214">
    <property type="entry name" value="HAD_sf"/>
</dbReference>
<evidence type="ECO:0000259" key="2">
    <source>
        <dbReference type="Pfam" id="PF22725"/>
    </source>
</evidence>
<dbReference type="SUPFAM" id="SSF51735">
    <property type="entry name" value="NAD(P)-binding Rossmann-fold domains"/>
    <property type="match status" value="1"/>
</dbReference>
<dbReference type="Gene3D" id="1.10.150.240">
    <property type="entry name" value="Putative phosphatase, domain 2"/>
    <property type="match status" value="1"/>
</dbReference>
<dbReference type="Gene3D" id="3.40.50.1000">
    <property type="entry name" value="HAD superfamily/HAD-like"/>
    <property type="match status" value="1"/>
</dbReference>
<dbReference type="NCBIfam" id="TIGR01549">
    <property type="entry name" value="HAD-SF-IA-v1"/>
    <property type="match status" value="1"/>
</dbReference>
<dbReference type="NCBIfam" id="TIGR01454">
    <property type="entry name" value="AHBA_synth_RP"/>
    <property type="match status" value="1"/>
</dbReference>
<dbReference type="InterPro" id="IPR036412">
    <property type="entry name" value="HAD-like_sf"/>
</dbReference>
<organism evidence="3">
    <name type="scientific">Streptomyces sp. R28</name>
    <dbReference type="NCBI Taxonomy" id="3238628"/>
    <lineage>
        <taxon>Bacteria</taxon>
        <taxon>Bacillati</taxon>
        <taxon>Actinomycetota</taxon>
        <taxon>Actinomycetes</taxon>
        <taxon>Kitasatosporales</taxon>
        <taxon>Streptomycetaceae</taxon>
        <taxon>Streptomyces</taxon>
    </lineage>
</organism>
<dbReference type="InterPro" id="IPR036291">
    <property type="entry name" value="NAD(P)-bd_dom_sf"/>
</dbReference>
<dbReference type="GO" id="GO:0005829">
    <property type="term" value="C:cytosol"/>
    <property type="evidence" value="ECO:0007669"/>
    <property type="project" value="TreeGrafter"/>
</dbReference>
<keyword evidence="3" id="KW-0378">Hydrolase</keyword>
<dbReference type="InterPro" id="IPR006439">
    <property type="entry name" value="HAD-SF_hydro_IA"/>
</dbReference>
<dbReference type="GO" id="GO:0008967">
    <property type="term" value="F:phosphoglycolate phosphatase activity"/>
    <property type="evidence" value="ECO:0007669"/>
    <property type="project" value="TreeGrafter"/>
</dbReference>
<reference evidence="3" key="1">
    <citation type="submission" date="2024-07" db="EMBL/GenBank/DDBJ databases">
        <authorList>
            <person name="Yu S.T."/>
        </authorList>
    </citation>
    <scope>NUCLEOTIDE SEQUENCE</scope>
    <source>
        <strain evidence="3">R28</strain>
    </source>
</reference>
<sequence length="610" mass="64681">MSKRPTSGPTGGGPVRTVVVGLGWAGRSIWLPRLLGHPSFEVTAVVDPAVEGPVHQGVPLYADIVEIAPDSVDLAVVAVPNHLHAEIAERLLAKGISVFVEKPVCLTSDEADRLAAAEREGGAVLLAGSAARFRADIGALFEQARSVGRIRHIDASWVRARGVPDAGGWFTQAQLSGGGALVDLGWHLLDTVAPLLDSTEVEQVAGMVSSDFVNSGSARARWRNDEAPVGAPALAAAADVEDTVRGFLVTEDGVSVSLRASWASHEPRDVTLIHVEGSAGTTTLRCTFGFSPNRHGGSVLTHTRDGESTEVPVAQDPIGAEYDRQLDALPAELADPDSRGRAVAEARRTIGVIERLYASARGRAAQRHATTREYDMDPRITGLTQDAPAATTAPFAPPKSVVVFDLDGVIVDSTEVMRKAFSIAYAEVVGDGPAPFEEYNRHLGRYFPDIMRIMDLPLEMEEPFVRESYRMAHLVPMFDGVPEMLHTLRERGFRLAVATGKSGPRARSLLEQLGVLDLFEHVIGSDEIARPKPAPDIVLHALDLLGAEAHSAVMVGDAVTDLASARGADVTAIAALWGEGDTAALLAAGPDAVLREPGDLLALCPAVVVD</sequence>
<dbReference type="PRINTS" id="PR00413">
    <property type="entry name" value="HADHALOGNASE"/>
</dbReference>
<evidence type="ECO:0000313" key="3">
    <source>
        <dbReference type="EMBL" id="XDQ38265.1"/>
    </source>
</evidence>
<dbReference type="PANTHER" id="PTHR43434:SF1">
    <property type="entry name" value="PHOSPHOGLYCOLATE PHOSPHATASE"/>
    <property type="match status" value="1"/>
</dbReference>
<dbReference type="SUPFAM" id="SSF55347">
    <property type="entry name" value="Glyceraldehyde-3-phosphate dehydrogenase-like, C-terminal domain"/>
    <property type="match status" value="1"/>
</dbReference>
<gene>
    <name evidence="3" type="ORF">AB5J49_35625</name>
</gene>
<dbReference type="InterPro" id="IPR055170">
    <property type="entry name" value="GFO_IDH_MocA-like_dom"/>
</dbReference>
<feature type="domain" description="GFO/IDH/MocA-like oxidoreductase" evidence="2">
    <location>
        <begin position="145"/>
        <end position="281"/>
    </location>
</feature>
<accession>A0AB39Q4N9</accession>
<feature type="domain" description="Gfo/Idh/MocA-like oxidoreductase N-terminal" evidence="1">
    <location>
        <begin position="16"/>
        <end position="127"/>
    </location>
</feature>
<dbReference type="Gene3D" id="3.40.50.720">
    <property type="entry name" value="NAD(P)-binding Rossmann-like Domain"/>
    <property type="match status" value="1"/>
</dbReference>
<dbReference type="Pfam" id="PF13419">
    <property type="entry name" value="HAD_2"/>
    <property type="match status" value="1"/>
</dbReference>
<dbReference type="SFLD" id="SFLDS00003">
    <property type="entry name" value="Haloacid_Dehalogenase"/>
    <property type="match status" value="1"/>
</dbReference>
<dbReference type="InterPro" id="IPR050155">
    <property type="entry name" value="HAD-like_hydrolase_sf"/>
</dbReference>
<dbReference type="InterPro" id="IPR023198">
    <property type="entry name" value="PGP-like_dom2"/>
</dbReference>
<dbReference type="InterPro" id="IPR006351">
    <property type="entry name" value="AHBA_synth-like"/>
</dbReference>
<dbReference type="EMBL" id="CP163439">
    <property type="protein sequence ID" value="XDQ38265.1"/>
    <property type="molecule type" value="Genomic_DNA"/>
</dbReference>
<dbReference type="Pfam" id="PF01408">
    <property type="entry name" value="GFO_IDH_MocA"/>
    <property type="match status" value="1"/>
</dbReference>
<dbReference type="Pfam" id="PF22725">
    <property type="entry name" value="GFO_IDH_MocA_C3"/>
    <property type="match status" value="1"/>
</dbReference>
<protein>
    <submittedName>
        <fullName evidence="3">HAD-IA family hydrolase</fullName>
    </submittedName>
</protein>
<proteinExistence type="predicted"/>
<dbReference type="PANTHER" id="PTHR43434">
    <property type="entry name" value="PHOSPHOGLYCOLATE PHOSPHATASE"/>
    <property type="match status" value="1"/>
</dbReference>
<name>A0AB39Q4N9_9ACTN</name>